<evidence type="ECO:0000313" key="13">
    <source>
        <dbReference type="Proteomes" id="UP000028401"/>
    </source>
</evidence>
<feature type="transmembrane region" description="Helical" evidence="10">
    <location>
        <begin position="35"/>
        <end position="55"/>
    </location>
</feature>
<feature type="transmembrane region" description="Helical" evidence="10">
    <location>
        <begin position="296"/>
        <end position="325"/>
    </location>
</feature>
<keyword evidence="3 9" id="KW-1003">Cell membrane</keyword>
<dbReference type="PROSITE" id="PS51105">
    <property type="entry name" value="PTS_EIIC_TYPE_3"/>
    <property type="match status" value="1"/>
</dbReference>
<accession>A0A084ACR6</accession>
<evidence type="ECO:0000313" key="12">
    <source>
        <dbReference type="EMBL" id="KEY63095.1"/>
    </source>
</evidence>
<feature type="transmembrane region" description="Helical" evidence="10">
    <location>
        <begin position="360"/>
        <end position="385"/>
    </location>
</feature>
<dbReference type="Proteomes" id="UP000028401">
    <property type="component" value="Unassembled WGS sequence"/>
</dbReference>
<proteinExistence type="predicted"/>
<evidence type="ECO:0000256" key="4">
    <source>
        <dbReference type="ARBA" id="ARBA00022597"/>
    </source>
</evidence>
<dbReference type="GO" id="GO:1901264">
    <property type="term" value="P:carbohydrate derivative transport"/>
    <property type="evidence" value="ECO:0007669"/>
    <property type="project" value="TreeGrafter"/>
</dbReference>
<dbReference type="NCBIfam" id="TIGR00410">
    <property type="entry name" value="lacE"/>
    <property type="match status" value="1"/>
</dbReference>
<evidence type="ECO:0000256" key="7">
    <source>
        <dbReference type="ARBA" id="ARBA00022989"/>
    </source>
</evidence>
<dbReference type="EMBL" id="AZSI01000014">
    <property type="protein sequence ID" value="KEY63095.1"/>
    <property type="molecule type" value="Genomic_DNA"/>
</dbReference>
<evidence type="ECO:0000256" key="8">
    <source>
        <dbReference type="ARBA" id="ARBA00023136"/>
    </source>
</evidence>
<evidence type="ECO:0000256" key="2">
    <source>
        <dbReference type="ARBA" id="ARBA00022448"/>
    </source>
</evidence>
<dbReference type="GO" id="GO:0009401">
    <property type="term" value="P:phosphoenolpyruvate-dependent sugar phosphotransferase system"/>
    <property type="evidence" value="ECO:0007669"/>
    <property type="project" value="UniProtKB-KW"/>
</dbReference>
<evidence type="ECO:0000256" key="9">
    <source>
        <dbReference type="PIRNR" id="PIRNR006351"/>
    </source>
</evidence>
<feature type="transmembrane region" description="Helical" evidence="10">
    <location>
        <begin position="153"/>
        <end position="177"/>
    </location>
</feature>
<dbReference type="AlphaFoldDB" id="A0A084ACR6"/>
<evidence type="ECO:0000256" key="6">
    <source>
        <dbReference type="ARBA" id="ARBA00022692"/>
    </source>
</evidence>
<comment type="function">
    <text evidence="9">The phosphoenolpyruvate-dependent sugar phosphotransferase system (PTS), a major carbohydrate active -transport system, catalyzes the phosphorylation of incoming sugar substrates concomitant with their translocation across the cell membrane.</text>
</comment>
<evidence type="ECO:0000256" key="5">
    <source>
        <dbReference type="ARBA" id="ARBA00022683"/>
    </source>
</evidence>
<keyword evidence="7 10" id="KW-1133">Transmembrane helix</keyword>
<dbReference type="InterPro" id="IPR003352">
    <property type="entry name" value="PTS_EIIC"/>
</dbReference>
<comment type="subcellular location">
    <subcellularLocation>
        <location evidence="1">Cell membrane</location>
        <topology evidence="1">Multi-pass membrane protein</topology>
    </subcellularLocation>
</comment>
<dbReference type="InterPro" id="IPR004501">
    <property type="entry name" value="PTS_EIIC_3"/>
</dbReference>
<dbReference type="PANTHER" id="PTHR33989">
    <property type="match status" value="1"/>
</dbReference>
<dbReference type="PANTHER" id="PTHR33989:SF8">
    <property type="entry name" value="PERMEASE IIC COMPONENT"/>
    <property type="match status" value="1"/>
</dbReference>
<sequence>MNLKIDKFEKWLNKTLMPLASKMNKNHFISALSEAFMRCMPLTLGIALLTIIGYFPVPAWVDFLNSIGLAQHFSAVIGAVTSALAIYVTYNFAYSYVNRHEYNGHTAGLLSIASLLMLMPQIITVPVVKNIPTEFPKSAVVDSVSNVEAFQTVYTGSTGLIVAIIIGFIVSLVYIQLSKRNLVIKLPAGVPPMVVDSLSPAIISMVIFCLMFGIRVGFSYTPFHDIFNFSTQLIQAPLTGAVANPWVLMGIFTFGNFLWFFGIHPNLIGGILNPLLLTMSYANIDAYAAGKPVPYLQMMIVFAVGANAWGGSGNTYGLVISMFTAKSERYKQLLKLGAIPSIFNISEPLLFGLPMMLNPIFFIPLVFQPAILGTVALGLAKILYITNLNPMTALLPWTTPAPVRMAISGGLPFLIIFAICLVLNVLIYYPFFKVAYNKALEEEKAAVELEGSETA</sequence>
<dbReference type="InterPro" id="IPR051088">
    <property type="entry name" value="PTS_Sugar-EIIC/EIIB"/>
</dbReference>
<evidence type="ECO:0000256" key="1">
    <source>
        <dbReference type="ARBA" id="ARBA00004651"/>
    </source>
</evidence>
<dbReference type="GO" id="GO:0008982">
    <property type="term" value="F:protein-N(PI)-phosphohistidine-sugar phosphotransferase activity"/>
    <property type="evidence" value="ECO:0007669"/>
    <property type="project" value="UniProtKB-UniRule"/>
</dbReference>
<comment type="caution">
    <text evidence="12">The sequence shown here is derived from an EMBL/GenBank/DDBJ whole genome shotgun (WGS) entry which is preliminary data.</text>
</comment>
<feature type="transmembrane region" description="Helical" evidence="10">
    <location>
        <begin position="109"/>
        <end position="128"/>
    </location>
</feature>
<reference evidence="12 13" key="1">
    <citation type="submission" date="2014-06" db="EMBL/GenBank/DDBJ databases">
        <title>Draft genome sequence of the putrescine producing strain Lactococcus lactis subsp cremoris GE214.</title>
        <authorList>
            <person name="Ladero V."/>
            <person name="Linares D.M."/>
            <person name="del Rio B."/>
            <person name="Mayo B."/>
            <person name="Martin M.C."/>
            <person name="Fernandez M."/>
            <person name="Alvarez M.A."/>
        </authorList>
    </citation>
    <scope>NUCLEOTIDE SEQUENCE [LARGE SCALE GENOMIC DNA]</scope>
    <source>
        <strain evidence="12 13">GE214</strain>
    </source>
</reference>
<keyword evidence="5" id="KW-0598">Phosphotransferase system</keyword>
<name>A0A084ACR6_LACLC</name>
<keyword evidence="4 9" id="KW-0762">Sugar transport</keyword>
<keyword evidence="6 10" id="KW-0812">Transmembrane</keyword>
<dbReference type="GO" id="GO:0005886">
    <property type="term" value="C:plasma membrane"/>
    <property type="evidence" value="ECO:0007669"/>
    <property type="project" value="UniProtKB-SubCell"/>
</dbReference>
<evidence type="ECO:0000256" key="10">
    <source>
        <dbReference type="SAM" id="Phobius"/>
    </source>
</evidence>
<gene>
    <name evidence="12" type="ORF">U725_00774</name>
</gene>
<dbReference type="PIRSF" id="PIRSF006351">
    <property type="entry name" value="PTS_EIIC-Cellobiose"/>
    <property type="match status" value="1"/>
</dbReference>
<dbReference type="InterPro" id="IPR004796">
    <property type="entry name" value="PTS_IIC_cello"/>
</dbReference>
<protein>
    <recommendedName>
        <fullName evidence="9">Permease IIC component</fullName>
    </recommendedName>
</protein>
<dbReference type="PATRIC" id="fig|1415168.3.peg.823"/>
<feature type="transmembrane region" description="Helical" evidence="10">
    <location>
        <begin position="75"/>
        <end position="97"/>
    </location>
</feature>
<feature type="domain" description="PTS EIIC type-3" evidence="11">
    <location>
        <begin position="12"/>
        <end position="431"/>
    </location>
</feature>
<evidence type="ECO:0000259" key="11">
    <source>
        <dbReference type="PROSITE" id="PS51105"/>
    </source>
</evidence>
<feature type="transmembrane region" description="Helical" evidence="10">
    <location>
        <begin position="405"/>
        <end position="429"/>
    </location>
</feature>
<keyword evidence="8 9" id="KW-0472">Membrane</keyword>
<keyword evidence="2 9" id="KW-0813">Transport</keyword>
<feature type="transmembrane region" description="Helical" evidence="10">
    <location>
        <begin position="238"/>
        <end position="260"/>
    </location>
</feature>
<feature type="transmembrane region" description="Helical" evidence="10">
    <location>
        <begin position="198"/>
        <end position="218"/>
    </location>
</feature>
<feature type="transmembrane region" description="Helical" evidence="10">
    <location>
        <begin position="267"/>
        <end position="284"/>
    </location>
</feature>
<organism evidence="12 13">
    <name type="scientific">Lactococcus cremoris subsp. cremoris GE214</name>
    <dbReference type="NCBI Taxonomy" id="1415168"/>
    <lineage>
        <taxon>Bacteria</taxon>
        <taxon>Bacillati</taxon>
        <taxon>Bacillota</taxon>
        <taxon>Bacilli</taxon>
        <taxon>Lactobacillales</taxon>
        <taxon>Streptococcaceae</taxon>
        <taxon>Lactococcus</taxon>
        <taxon>Lactococcus cremoris subsp. cremoris</taxon>
    </lineage>
</organism>
<evidence type="ECO:0000256" key="3">
    <source>
        <dbReference type="ARBA" id="ARBA00022475"/>
    </source>
</evidence>
<dbReference type="Pfam" id="PF02378">
    <property type="entry name" value="PTS_EIIC"/>
    <property type="match status" value="1"/>
</dbReference>